<protein>
    <submittedName>
        <fullName evidence="1">Tir chaperone protein (CesT) family protein</fullName>
    </submittedName>
</protein>
<dbReference type="GO" id="GO:0030254">
    <property type="term" value="P:protein secretion by the type III secretion system"/>
    <property type="evidence" value="ECO:0007669"/>
    <property type="project" value="InterPro"/>
</dbReference>
<dbReference type="Proteomes" id="UP000184694">
    <property type="component" value="Unassembled WGS sequence"/>
</dbReference>
<proteinExistence type="predicted"/>
<accession>A0A1N6E1B5</accession>
<dbReference type="CDD" id="cd16364">
    <property type="entry name" value="T3SC_I-like"/>
    <property type="match status" value="1"/>
</dbReference>
<dbReference type="EMBL" id="FSRG01000003">
    <property type="protein sequence ID" value="SIN76773.1"/>
    <property type="molecule type" value="Genomic_DNA"/>
</dbReference>
<gene>
    <name evidence="1" type="ORF">SAMN02745161_0633</name>
</gene>
<dbReference type="AlphaFoldDB" id="A0A1N6E1B5"/>
<dbReference type="Pfam" id="PF05932">
    <property type="entry name" value="CesT"/>
    <property type="match status" value="1"/>
</dbReference>
<name>A0A1N6E1B5_9BACT</name>
<keyword evidence="2" id="KW-1185">Reference proteome</keyword>
<evidence type="ECO:0000313" key="1">
    <source>
        <dbReference type="EMBL" id="SIN76773.1"/>
    </source>
</evidence>
<dbReference type="OrthoDB" id="6194747at2"/>
<dbReference type="InterPro" id="IPR010261">
    <property type="entry name" value="Tir_chaperone"/>
</dbReference>
<evidence type="ECO:0000313" key="2">
    <source>
        <dbReference type="Proteomes" id="UP000184694"/>
    </source>
</evidence>
<dbReference type="Gene3D" id="3.30.1460.10">
    <property type="match status" value="1"/>
</dbReference>
<sequence>MDNHTIIQGVLKEFGKIIDLESLALNQDGSCKLMFDNELEINFELDQTTDSLFLISPVAVGNEKLFADALQLNLFWGELNGCRFILLGNTNVLALMRRIPVERFDLITLETELEKFLETVSVWKQAFENKLQEEQESASTSDQYMQNFMNRV</sequence>
<dbReference type="SUPFAM" id="SSF69635">
    <property type="entry name" value="Type III secretory system chaperone-like"/>
    <property type="match status" value="1"/>
</dbReference>
<organism evidence="1 2">
    <name type="scientific">Halodesulfovibrio marinisediminis DSM 17456</name>
    <dbReference type="NCBI Taxonomy" id="1121457"/>
    <lineage>
        <taxon>Bacteria</taxon>
        <taxon>Pseudomonadati</taxon>
        <taxon>Thermodesulfobacteriota</taxon>
        <taxon>Desulfovibrionia</taxon>
        <taxon>Desulfovibrionales</taxon>
        <taxon>Desulfovibrionaceae</taxon>
        <taxon>Halodesulfovibrio</taxon>
    </lineage>
</organism>
<dbReference type="RefSeq" id="WP_074215487.1">
    <property type="nucleotide sequence ID" value="NZ_FSRG01000003.1"/>
</dbReference>
<reference evidence="2" key="1">
    <citation type="submission" date="2016-11" db="EMBL/GenBank/DDBJ databases">
        <authorList>
            <person name="Varghese N."/>
            <person name="Submissions S."/>
        </authorList>
    </citation>
    <scope>NUCLEOTIDE SEQUENCE [LARGE SCALE GENOMIC DNA]</scope>
    <source>
        <strain evidence="2">DSM 17456</strain>
    </source>
</reference>